<dbReference type="InterPro" id="IPR009533">
    <property type="entry name" value="FAM107"/>
</dbReference>
<feature type="region of interest" description="Disordered" evidence="2">
    <location>
        <begin position="1"/>
        <end position="137"/>
    </location>
</feature>
<gene>
    <name evidence="3" type="ORF">JTE90_009736</name>
</gene>
<reference evidence="3 4" key="1">
    <citation type="journal article" date="2022" name="Nat. Ecol. Evol.">
        <title>A masculinizing supergene underlies an exaggerated male reproductive morph in a spider.</title>
        <authorList>
            <person name="Hendrickx F."/>
            <person name="De Corte Z."/>
            <person name="Sonet G."/>
            <person name="Van Belleghem S.M."/>
            <person name="Kostlbacher S."/>
            <person name="Vangestel C."/>
        </authorList>
    </citation>
    <scope>NUCLEOTIDE SEQUENCE [LARGE SCALE GENOMIC DNA]</scope>
    <source>
        <strain evidence="3">W744_W776</strain>
    </source>
</reference>
<feature type="compositionally biased region" description="Acidic residues" evidence="2">
    <location>
        <begin position="56"/>
        <end position="67"/>
    </location>
</feature>
<organism evidence="3 4">
    <name type="scientific">Oedothorax gibbosus</name>
    <dbReference type="NCBI Taxonomy" id="931172"/>
    <lineage>
        <taxon>Eukaryota</taxon>
        <taxon>Metazoa</taxon>
        <taxon>Ecdysozoa</taxon>
        <taxon>Arthropoda</taxon>
        <taxon>Chelicerata</taxon>
        <taxon>Arachnida</taxon>
        <taxon>Araneae</taxon>
        <taxon>Araneomorphae</taxon>
        <taxon>Entelegynae</taxon>
        <taxon>Araneoidea</taxon>
        <taxon>Linyphiidae</taxon>
        <taxon>Erigoninae</taxon>
        <taxon>Oedothorax</taxon>
    </lineage>
</organism>
<name>A0AAV6V9C5_9ARAC</name>
<dbReference type="EMBL" id="JAFNEN010000136">
    <property type="protein sequence ID" value="KAG8192713.1"/>
    <property type="molecule type" value="Genomic_DNA"/>
</dbReference>
<dbReference type="Proteomes" id="UP000827092">
    <property type="component" value="Unassembled WGS sequence"/>
</dbReference>
<feature type="compositionally biased region" description="Basic and acidic residues" evidence="2">
    <location>
        <begin position="68"/>
        <end position="88"/>
    </location>
</feature>
<feature type="compositionally biased region" description="Basic and acidic residues" evidence="2">
    <location>
        <begin position="194"/>
        <end position="205"/>
    </location>
</feature>
<dbReference type="PANTHER" id="PTHR16768">
    <property type="entry name" value="DOWN REGULATED IN RENAL CARCINOMA 1/TU3A"/>
    <property type="match status" value="1"/>
</dbReference>
<feature type="region of interest" description="Disordered" evidence="2">
    <location>
        <begin position="190"/>
        <end position="226"/>
    </location>
</feature>
<proteinExistence type="predicted"/>
<dbReference type="PANTHER" id="PTHR16768:SF5">
    <property type="entry name" value="FI14214P"/>
    <property type="match status" value="1"/>
</dbReference>
<feature type="compositionally biased region" description="Basic residues" evidence="2">
    <location>
        <begin position="29"/>
        <end position="41"/>
    </location>
</feature>
<protein>
    <submittedName>
        <fullName evidence="3">Uncharacterized protein</fullName>
    </submittedName>
</protein>
<keyword evidence="1" id="KW-0175">Coiled coil</keyword>
<feature type="compositionally biased region" description="Basic residues" evidence="2">
    <location>
        <begin position="89"/>
        <end position="105"/>
    </location>
</feature>
<evidence type="ECO:0000313" key="4">
    <source>
        <dbReference type="Proteomes" id="UP000827092"/>
    </source>
</evidence>
<keyword evidence="4" id="KW-1185">Reference proteome</keyword>
<sequence>MTPEHDYTDTEELDFEMTTTLLTSDSRRRDHGRRGRRHWVRHRSDYFYPDMTPEPDYTDTEDDSDFENDNHSADERLRDDETMEDDGRRHRVRHRSGGSSSRHRSSSSSRNSRSSEDLIQPRKPSNPYLESMERRNLHKELKFNQKHGKTVGSQKTELQRAIEKYTEGKIKRDLAASRRTSLEKILEQQAQKIEQQERNGSEDSRPSWIDRLQRQHITSREDPKTDEFFRVHARVVSRNSEESASPSESE</sequence>
<accession>A0AAV6V9C5</accession>
<comment type="caution">
    <text evidence="3">The sequence shown here is derived from an EMBL/GenBank/DDBJ whole genome shotgun (WGS) entry which is preliminary data.</text>
</comment>
<dbReference type="Pfam" id="PF06625">
    <property type="entry name" value="DUF1151"/>
    <property type="match status" value="1"/>
</dbReference>
<dbReference type="AlphaFoldDB" id="A0AAV6V9C5"/>
<evidence type="ECO:0000313" key="3">
    <source>
        <dbReference type="EMBL" id="KAG8192713.1"/>
    </source>
</evidence>
<evidence type="ECO:0000256" key="2">
    <source>
        <dbReference type="SAM" id="MobiDB-lite"/>
    </source>
</evidence>
<evidence type="ECO:0000256" key="1">
    <source>
        <dbReference type="ARBA" id="ARBA00023054"/>
    </source>
</evidence>